<proteinExistence type="predicted"/>
<keyword evidence="3" id="KW-1185">Reference proteome</keyword>
<reference evidence="2" key="1">
    <citation type="submission" date="2019-03" db="EMBL/GenBank/DDBJ databases">
        <title>Long read genome sequence of the mycoparasitic Pythium oligandrum ATCC 38472 isolated from sugarbeet rhizosphere.</title>
        <authorList>
            <person name="Gaulin E."/>
        </authorList>
    </citation>
    <scope>NUCLEOTIDE SEQUENCE</scope>
    <source>
        <strain evidence="2">ATCC 38472_TT</strain>
    </source>
</reference>
<evidence type="ECO:0000313" key="3">
    <source>
        <dbReference type="Proteomes" id="UP000794436"/>
    </source>
</evidence>
<dbReference type="OrthoDB" id="97693at2759"/>
<organism evidence="2 3">
    <name type="scientific">Pythium oligandrum</name>
    <name type="common">Mycoparasitic fungus</name>
    <dbReference type="NCBI Taxonomy" id="41045"/>
    <lineage>
        <taxon>Eukaryota</taxon>
        <taxon>Sar</taxon>
        <taxon>Stramenopiles</taxon>
        <taxon>Oomycota</taxon>
        <taxon>Peronosporomycetes</taxon>
        <taxon>Pythiales</taxon>
        <taxon>Pythiaceae</taxon>
        <taxon>Pythium</taxon>
    </lineage>
</organism>
<dbReference type="Proteomes" id="UP000794436">
    <property type="component" value="Unassembled WGS sequence"/>
</dbReference>
<feature type="region of interest" description="Disordered" evidence="1">
    <location>
        <begin position="128"/>
        <end position="157"/>
    </location>
</feature>
<name>A0A8K1CKV0_PYTOL</name>
<feature type="compositionally biased region" description="Polar residues" evidence="1">
    <location>
        <begin position="134"/>
        <end position="143"/>
    </location>
</feature>
<sequence>MTAVQQWKSRVHRWHQLSRYYLNKWHYDGSKWAERVWYGTGSQTPNSVASVPFMITRNMRTQLEQMGFPGAEISSLLPKTAHELINQKTTYAQYVKMQQMAAKNEEIAQEVDTTEVKEIVAAIVAREEDEAAKNQATESTSSLALVPETQEEQAKTY</sequence>
<accession>A0A8K1CKV0</accession>
<dbReference type="EMBL" id="SPLM01000037">
    <property type="protein sequence ID" value="TMW65332.1"/>
    <property type="molecule type" value="Genomic_DNA"/>
</dbReference>
<dbReference type="AlphaFoldDB" id="A0A8K1CKV0"/>
<comment type="caution">
    <text evidence="2">The sequence shown here is derived from an EMBL/GenBank/DDBJ whole genome shotgun (WGS) entry which is preliminary data.</text>
</comment>
<evidence type="ECO:0000256" key="1">
    <source>
        <dbReference type="SAM" id="MobiDB-lite"/>
    </source>
</evidence>
<evidence type="ECO:0000313" key="2">
    <source>
        <dbReference type="EMBL" id="TMW65332.1"/>
    </source>
</evidence>
<protein>
    <submittedName>
        <fullName evidence="2">Uncharacterized protein</fullName>
    </submittedName>
</protein>
<gene>
    <name evidence="2" type="ORF">Poli38472_007974</name>
</gene>